<name>A0A0R3TF67_RODNA</name>
<evidence type="ECO:0000313" key="3">
    <source>
        <dbReference type="WBParaSite" id="HNAJ_0000570701-mRNA-1"/>
    </source>
</evidence>
<dbReference type="Proteomes" id="UP000278807">
    <property type="component" value="Unassembled WGS sequence"/>
</dbReference>
<dbReference type="WBParaSite" id="HNAJ_0000570701-mRNA-1">
    <property type="protein sequence ID" value="HNAJ_0000570701-mRNA-1"/>
    <property type="gene ID" value="HNAJ_0000570701"/>
</dbReference>
<dbReference type="EMBL" id="UZAE01005250">
    <property type="protein sequence ID" value="VDO01564.1"/>
    <property type="molecule type" value="Genomic_DNA"/>
</dbReference>
<accession>A0A0R3TF67</accession>
<evidence type="ECO:0000313" key="2">
    <source>
        <dbReference type="Proteomes" id="UP000278807"/>
    </source>
</evidence>
<reference evidence="3" key="1">
    <citation type="submission" date="2017-02" db="UniProtKB">
        <authorList>
            <consortium name="WormBaseParasite"/>
        </authorList>
    </citation>
    <scope>IDENTIFICATION</scope>
</reference>
<reference evidence="1 2" key="2">
    <citation type="submission" date="2018-11" db="EMBL/GenBank/DDBJ databases">
        <authorList>
            <consortium name="Pathogen Informatics"/>
        </authorList>
    </citation>
    <scope>NUCLEOTIDE SEQUENCE [LARGE SCALE GENOMIC DNA]</scope>
</reference>
<proteinExistence type="predicted"/>
<keyword evidence="2" id="KW-1185">Reference proteome</keyword>
<organism evidence="3">
    <name type="scientific">Rodentolepis nana</name>
    <name type="common">Dwarf tapeworm</name>
    <name type="synonym">Hymenolepis nana</name>
    <dbReference type="NCBI Taxonomy" id="102285"/>
    <lineage>
        <taxon>Eukaryota</taxon>
        <taxon>Metazoa</taxon>
        <taxon>Spiralia</taxon>
        <taxon>Lophotrochozoa</taxon>
        <taxon>Platyhelminthes</taxon>
        <taxon>Cestoda</taxon>
        <taxon>Eucestoda</taxon>
        <taxon>Cyclophyllidea</taxon>
        <taxon>Hymenolepididae</taxon>
        <taxon>Rodentolepis</taxon>
    </lineage>
</organism>
<dbReference type="OrthoDB" id="198977at2759"/>
<sequence length="303" mass="34314">MDNSSPEWFKRIASSLTSSESPCYLKELKFTKAFEEPISNKWPTNDIDWTGFTDSFSPFLPRNTGIGCRSFSDSVSIRKPGNGSQFKVPKYAYPPSFSLISSCQAITLFDQEEKGSPSIAESLSEGQTLDIDEEKSCEVFDDQSTVVMNNVIPNWIMRLPSKSESSSWLNGAQFPSGILPLIGKIWLVTEEAQVYWSLATRYDCNLKWNKIGGHFAQVESISLSGEGGGQVTWALGHNGTPWVLRDDWTDGGKKCFTYSRKRFPFNTPHVQTDIRKLRVHEFQSRRIIRGYSSRLVLRLLNYC</sequence>
<gene>
    <name evidence="1" type="ORF">HNAJ_LOCUS5704</name>
</gene>
<protein>
    <submittedName>
        <fullName evidence="1 3">Uncharacterized protein</fullName>
    </submittedName>
</protein>
<dbReference type="AlphaFoldDB" id="A0A0R3TF67"/>
<evidence type="ECO:0000313" key="1">
    <source>
        <dbReference type="EMBL" id="VDO01564.1"/>
    </source>
</evidence>